<dbReference type="eggNOG" id="KOG0198">
    <property type="taxonomic scope" value="Eukaryota"/>
</dbReference>
<dbReference type="SMART" id="SM00454">
    <property type="entry name" value="SAM"/>
    <property type="match status" value="1"/>
</dbReference>
<reference evidence="14 15" key="1">
    <citation type="journal article" date="2012" name="Science">
        <title>The Paleozoic origin of enzymatic lignin decomposition reconstructed from 31 fungal genomes.</title>
        <authorList>
            <person name="Floudas D."/>
            <person name="Binder M."/>
            <person name="Riley R."/>
            <person name="Barry K."/>
            <person name="Blanchette R.A."/>
            <person name="Henrissat B."/>
            <person name="Martinez A.T."/>
            <person name="Otillar R."/>
            <person name="Spatafora J.W."/>
            <person name="Yadav J.S."/>
            <person name="Aerts A."/>
            <person name="Benoit I."/>
            <person name="Boyd A."/>
            <person name="Carlson A."/>
            <person name="Copeland A."/>
            <person name="Coutinho P.M."/>
            <person name="de Vries R.P."/>
            <person name="Ferreira P."/>
            <person name="Findley K."/>
            <person name="Foster B."/>
            <person name="Gaskell J."/>
            <person name="Glotzer D."/>
            <person name="Gorecki P."/>
            <person name="Heitman J."/>
            <person name="Hesse C."/>
            <person name="Hori C."/>
            <person name="Igarashi K."/>
            <person name="Jurgens J.A."/>
            <person name="Kallen N."/>
            <person name="Kersten P."/>
            <person name="Kohler A."/>
            <person name="Kuees U."/>
            <person name="Kumar T.K.A."/>
            <person name="Kuo A."/>
            <person name="LaButti K."/>
            <person name="Larrondo L.F."/>
            <person name="Lindquist E."/>
            <person name="Ling A."/>
            <person name="Lombard V."/>
            <person name="Lucas S."/>
            <person name="Lundell T."/>
            <person name="Martin R."/>
            <person name="McLaughlin D.J."/>
            <person name="Morgenstern I."/>
            <person name="Morin E."/>
            <person name="Murat C."/>
            <person name="Nagy L.G."/>
            <person name="Nolan M."/>
            <person name="Ohm R.A."/>
            <person name="Patyshakuliyeva A."/>
            <person name="Rokas A."/>
            <person name="Ruiz-Duenas F.J."/>
            <person name="Sabat G."/>
            <person name="Salamov A."/>
            <person name="Samejima M."/>
            <person name="Schmutz J."/>
            <person name="Slot J.C."/>
            <person name="St John F."/>
            <person name="Stenlid J."/>
            <person name="Sun H."/>
            <person name="Sun S."/>
            <person name="Syed K."/>
            <person name="Tsang A."/>
            <person name="Wiebenga A."/>
            <person name="Young D."/>
            <person name="Pisabarro A."/>
            <person name="Eastwood D.C."/>
            <person name="Martin F."/>
            <person name="Cullen D."/>
            <person name="Grigoriev I.V."/>
            <person name="Hibbett D.S."/>
        </authorList>
    </citation>
    <scope>NUCLEOTIDE SEQUENCE</scope>
    <source>
        <strain evidence="15">FP-58527</strain>
    </source>
</reference>
<evidence type="ECO:0000256" key="2">
    <source>
        <dbReference type="ARBA" id="ARBA00012406"/>
    </source>
</evidence>
<evidence type="ECO:0000313" key="14">
    <source>
        <dbReference type="EMBL" id="EPT06177.1"/>
    </source>
</evidence>
<dbReference type="CDD" id="cd09534">
    <property type="entry name" value="SAM_Ste11_fungal"/>
    <property type="match status" value="1"/>
</dbReference>
<feature type="domain" description="Protein kinase" evidence="12">
    <location>
        <begin position="902"/>
        <end position="1166"/>
    </location>
</feature>
<evidence type="ECO:0000256" key="7">
    <source>
        <dbReference type="ARBA" id="ARBA00022840"/>
    </source>
</evidence>
<evidence type="ECO:0000256" key="10">
    <source>
        <dbReference type="PROSITE-ProRule" id="PRU10141"/>
    </source>
</evidence>
<dbReference type="PROSITE" id="PS50105">
    <property type="entry name" value="SAM_DOMAIN"/>
    <property type="match status" value="1"/>
</dbReference>
<dbReference type="FunFam" id="3.30.200.20:FF:000387">
    <property type="entry name" value="Serine/threonine-protein kinase STE11"/>
    <property type="match status" value="1"/>
</dbReference>
<keyword evidence="5 10" id="KW-0547">Nucleotide-binding</keyword>
<dbReference type="Pfam" id="PF07647">
    <property type="entry name" value="SAM_2"/>
    <property type="match status" value="1"/>
</dbReference>
<dbReference type="InterPro" id="IPR017441">
    <property type="entry name" value="Protein_kinase_ATP_BS"/>
</dbReference>
<keyword evidence="4" id="KW-0808">Transferase</keyword>
<comment type="catalytic activity">
    <reaction evidence="9">
        <text>L-seryl-[protein] + ATP = O-phospho-L-seryl-[protein] + ADP + H(+)</text>
        <dbReference type="Rhea" id="RHEA:17989"/>
        <dbReference type="Rhea" id="RHEA-COMP:9863"/>
        <dbReference type="Rhea" id="RHEA-COMP:11604"/>
        <dbReference type="ChEBI" id="CHEBI:15378"/>
        <dbReference type="ChEBI" id="CHEBI:29999"/>
        <dbReference type="ChEBI" id="CHEBI:30616"/>
        <dbReference type="ChEBI" id="CHEBI:83421"/>
        <dbReference type="ChEBI" id="CHEBI:456216"/>
        <dbReference type="EC" id="2.7.11.25"/>
    </reaction>
</comment>
<feature type="compositionally biased region" description="Polar residues" evidence="11">
    <location>
        <begin position="196"/>
        <end position="211"/>
    </location>
</feature>
<dbReference type="EMBL" id="KE504122">
    <property type="protein sequence ID" value="EPT06177.1"/>
    <property type="molecule type" value="Genomic_DNA"/>
</dbReference>
<gene>
    <name evidence="14" type="ORF">FOMPIDRAFT_1057138</name>
</gene>
<dbReference type="SMART" id="SM00220">
    <property type="entry name" value="S_TKc"/>
    <property type="match status" value="1"/>
</dbReference>
<feature type="region of interest" description="Disordered" evidence="11">
    <location>
        <begin position="1"/>
        <end position="52"/>
    </location>
</feature>
<evidence type="ECO:0000256" key="11">
    <source>
        <dbReference type="SAM" id="MobiDB-lite"/>
    </source>
</evidence>
<dbReference type="Pfam" id="PF00069">
    <property type="entry name" value="Pkinase"/>
    <property type="match status" value="1"/>
</dbReference>
<dbReference type="Gene3D" id="3.10.20.90">
    <property type="entry name" value="Phosphatidylinositol 3-kinase Catalytic Subunit, Chain A, domain 1"/>
    <property type="match status" value="1"/>
</dbReference>
<dbReference type="FunFam" id="1.10.510.10:FF:000334">
    <property type="entry name" value="Serine/threonine-protein kinase STE11"/>
    <property type="match status" value="1"/>
</dbReference>
<keyword evidence="6" id="KW-0418">Kinase</keyword>
<dbReference type="PANTHER" id="PTHR11584:SF369">
    <property type="entry name" value="MITOGEN-ACTIVATED PROTEIN KINASE KINASE KINASE 19-RELATED"/>
    <property type="match status" value="1"/>
</dbReference>
<feature type="compositionally biased region" description="Polar residues" evidence="11">
    <location>
        <begin position="34"/>
        <end position="47"/>
    </location>
</feature>
<dbReference type="Gene3D" id="1.10.510.10">
    <property type="entry name" value="Transferase(Phosphotransferase) domain 1"/>
    <property type="match status" value="1"/>
</dbReference>
<feature type="region of interest" description="Disordered" evidence="11">
    <location>
        <begin position="682"/>
        <end position="741"/>
    </location>
</feature>
<feature type="compositionally biased region" description="Polar residues" evidence="11">
    <location>
        <begin position="281"/>
        <end position="340"/>
    </location>
</feature>
<evidence type="ECO:0000256" key="1">
    <source>
        <dbReference type="ARBA" id="ARBA00006529"/>
    </source>
</evidence>
<accession>S8EMC0</accession>
<proteinExistence type="inferred from homology"/>
<keyword evidence="3" id="KW-0723">Serine/threonine-protein kinase</keyword>
<dbReference type="Proteomes" id="UP000015241">
    <property type="component" value="Unassembled WGS sequence"/>
</dbReference>
<feature type="compositionally biased region" description="Low complexity" evidence="11">
    <location>
        <begin position="595"/>
        <end position="615"/>
    </location>
</feature>
<feature type="compositionally biased region" description="Low complexity" evidence="11">
    <location>
        <begin position="223"/>
        <end position="243"/>
    </location>
</feature>
<feature type="region of interest" description="Disordered" evidence="11">
    <location>
        <begin position="590"/>
        <end position="629"/>
    </location>
</feature>
<dbReference type="PROSITE" id="PS00108">
    <property type="entry name" value="PROTEIN_KINASE_ST"/>
    <property type="match status" value="1"/>
</dbReference>
<evidence type="ECO:0000256" key="5">
    <source>
        <dbReference type="ARBA" id="ARBA00022741"/>
    </source>
</evidence>
<dbReference type="STRING" id="743788.S8EMC0"/>
<evidence type="ECO:0000259" key="13">
    <source>
        <dbReference type="PROSITE" id="PS50105"/>
    </source>
</evidence>
<sequence length="1175" mass="126961">MAAVVASNGNFQPFDDSSQPPTQTSSPNSPTFSLHNQSRPVNGTSSLEPPPDMPFPDYLRTWDDSLVARWLLDIKCGHLASTFSSNDIRGDVLLELDQLTLKEMGMSSVGDRLRVLNGVKSLRQRCSYTNSALASIMNRPRISEPGRSNSLNGDIGAFPGRGHRRLDSGRPAPLHLTPSGGSPDPSLPRIIRDGSESSGSAQPVSTSTSARYMNGIRPLPQQPGSGSSTHSTPTTSHSLRSNLPPLPPPPRGQPPLPPNPRTPHSLQPPPIGLSGRRTPIPSESSPYSPHTNNLLTPTSGSQGARTPLRSQSPQLPFPTMSQSTRGNAQNNAHSRSGSLNNPPPAPPVKLPPRPSTGNNSHPYAQSGPQPGLSPIAEAFMAQRNNANSGTPSPPTGPYNRNGIAGPVQRPNTPQNNASHSAPSLDDLRRKLVKFALPSEGKSATINVADCAGGVEVLIKALKKFNKLASRGDGDGAERVETENGGLSVEGWGAFLTAGDEASGSPLTEAQLLSICHAPPDNPSRGNGLTLRKIGRRGQSKTPSPRSGSPAVGTYGSEEDLLAPNYTPMSTKATKRASSISILSGLGVPNPEKAFEPAASTSTPTESPTKTPTSSRRPSKLRNFFGQRPPSELITTHLPEYFPNADKKVLERTRRQSMMRAGVPYKRDSVVSLNAPAQSRFSVSTLGSQRGSARLSVASASPMFPDRTSSPPPPLPPARETKDRHLPPRLSLSTDDGNSIDLETDDSYKRLSSPHILPPVAFPSESLAESLNLATSEPEMRRDTRTLSTASKRMSYITELRSKRDRSDTASLMTVDEITASVESRRQSTLGTLRPDSGSDEWTQVDAEDDAEKKSIMEEEEEEEEEEYEEEDDETVGDEGALSEEDETGKTTISAGRERTIKWIKGALIGAGSFGKVYLGMDASTGLLMAVKQVELPTGSAPNEERKQSMLSALEHEIELLQELQHENIVQYLSSCIDDDHLNIFLEYVPGGSVTSLLRNYGAFEEPLVRNWVRQILLGLNYLHERDIIHRDIKGANMLVDNKGGIKISDFGISKKVEDNLLPGNRAHRPSLQGSVFWMAPEVVKQTAYTQKADIWSVGCLVVEMLTGEHPWAQLTQMQAIFKIGSSAKPAIPADISSEADDFLQKTFELNHEARPSASELLKHPWIANQPLPIGH</sequence>
<organism evidence="14 15">
    <name type="scientific">Fomitopsis schrenkii</name>
    <name type="common">Brown rot fungus</name>
    <dbReference type="NCBI Taxonomy" id="2126942"/>
    <lineage>
        <taxon>Eukaryota</taxon>
        <taxon>Fungi</taxon>
        <taxon>Dikarya</taxon>
        <taxon>Basidiomycota</taxon>
        <taxon>Agaricomycotina</taxon>
        <taxon>Agaricomycetes</taxon>
        <taxon>Polyporales</taxon>
        <taxon>Fomitopsis</taxon>
    </lineage>
</organism>
<dbReference type="EC" id="2.7.11.25" evidence="2"/>
<dbReference type="PROSITE" id="PS00107">
    <property type="entry name" value="PROTEIN_KINASE_ATP"/>
    <property type="match status" value="1"/>
</dbReference>
<dbReference type="GO" id="GO:0004709">
    <property type="term" value="F:MAP kinase kinase kinase activity"/>
    <property type="evidence" value="ECO:0007669"/>
    <property type="project" value="UniProtKB-EC"/>
</dbReference>
<dbReference type="HOGENOM" id="CLU_003051_3_2_1"/>
<dbReference type="InterPro" id="IPR013761">
    <property type="entry name" value="SAM/pointed_sf"/>
</dbReference>
<evidence type="ECO:0000313" key="15">
    <source>
        <dbReference type="Proteomes" id="UP000015241"/>
    </source>
</evidence>
<dbReference type="SUPFAM" id="SSF56112">
    <property type="entry name" value="Protein kinase-like (PK-like)"/>
    <property type="match status" value="1"/>
</dbReference>
<feature type="domain" description="SAM" evidence="13">
    <location>
        <begin position="62"/>
        <end position="125"/>
    </location>
</feature>
<evidence type="ECO:0000256" key="6">
    <source>
        <dbReference type="ARBA" id="ARBA00022777"/>
    </source>
</evidence>
<dbReference type="SMART" id="SM01304">
    <property type="entry name" value="Ras_bdg_2"/>
    <property type="match status" value="1"/>
</dbReference>
<keyword evidence="7 10" id="KW-0067">ATP-binding</keyword>
<dbReference type="PANTHER" id="PTHR11584">
    <property type="entry name" value="SERINE/THREONINE PROTEIN KINASE"/>
    <property type="match status" value="1"/>
</dbReference>
<feature type="region of interest" description="Disordered" evidence="11">
    <location>
        <begin position="822"/>
        <end position="893"/>
    </location>
</feature>
<comment type="similarity">
    <text evidence="1">Belongs to the protein kinase superfamily. STE Ser/Thr protein kinase family. MAP kinase kinase kinase subfamily.</text>
</comment>
<feature type="compositionally biased region" description="Acidic residues" evidence="11">
    <location>
        <begin position="857"/>
        <end position="886"/>
    </location>
</feature>
<dbReference type="PROSITE" id="PS50011">
    <property type="entry name" value="PROTEIN_KINASE_DOM"/>
    <property type="match status" value="1"/>
</dbReference>
<dbReference type="SUPFAM" id="SSF47769">
    <property type="entry name" value="SAM/Pointed domain"/>
    <property type="match status" value="1"/>
</dbReference>
<feature type="region of interest" description="Disordered" evidence="11">
    <location>
        <begin position="516"/>
        <end position="560"/>
    </location>
</feature>
<feature type="compositionally biased region" description="Polar residues" evidence="11">
    <location>
        <begin position="409"/>
        <end position="421"/>
    </location>
</feature>
<feature type="region of interest" description="Disordered" evidence="11">
    <location>
        <begin position="139"/>
        <end position="424"/>
    </location>
</feature>
<dbReference type="OrthoDB" id="266718at2759"/>
<dbReference type="GO" id="GO:0005524">
    <property type="term" value="F:ATP binding"/>
    <property type="evidence" value="ECO:0007669"/>
    <property type="project" value="UniProtKB-UniRule"/>
</dbReference>
<feature type="compositionally biased region" description="Pro residues" evidence="11">
    <location>
        <begin position="341"/>
        <end position="354"/>
    </location>
</feature>
<dbReference type="InterPro" id="IPR029458">
    <property type="entry name" value="Ras-bd_By2"/>
</dbReference>
<dbReference type="InterPro" id="IPR000719">
    <property type="entry name" value="Prot_kinase_dom"/>
</dbReference>
<evidence type="ECO:0000256" key="8">
    <source>
        <dbReference type="ARBA" id="ARBA00047559"/>
    </source>
</evidence>
<dbReference type="Gene3D" id="1.10.150.50">
    <property type="entry name" value="Transcription Factor, Ets-1"/>
    <property type="match status" value="1"/>
</dbReference>
<dbReference type="InterPro" id="IPR001660">
    <property type="entry name" value="SAM"/>
</dbReference>
<dbReference type="AlphaFoldDB" id="S8EMC0"/>
<name>S8EMC0_FOMSC</name>
<feature type="binding site" evidence="10">
    <location>
        <position position="931"/>
    </location>
    <ligand>
        <name>ATP</name>
        <dbReference type="ChEBI" id="CHEBI:30616"/>
    </ligand>
</feature>
<feature type="compositionally biased region" description="Low complexity" evidence="11">
    <location>
        <begin position="17"/>
        <end position="33"/>
    </location>
</feature>
<dbReference type="Pfam" id="PF14847">
    <property type="entry name" value="Ras_bdg_2"/>
    <property type="match status" value="1"/>
</dbReference>
<comment type="catalytic activity">
    <reaction evidence="8">
        <text>L-threonyl-[protein] + ATP = O-phospho-L-threonyl-[protein] + ADP + H(+)</text>
        <dbReference type="Rhea" id="RHEA:46608"/>
        <dbReference type="Rhea" id="RHEA-COMP:11060"/>
        <dbReference type="Rhea" id="RHEA-COMP:11605"/>
        <dbReference type="ChEBI" id="CHEBI:15378"/>
        <dbReference type="ChEBI" id="CHEBI:30013"/>
        <dbReference type="ChEBI" id="CHEBI:30616"/>
        <dbReference type="ChEBI" id="CHEBI:61977"/>
        <dbReference type="ChEBI" id="CHEBI:456216"/>
        <dbReference type="EC" id="2.7.11.25"/>
    </reaction>
</comment>
<protein>
    <recommendedName>
        <fullName evidence="2">mitogen-activated protein kinase kinase kinase</fullName>
        <ecNumber evidence="2">2.7.11.25</ecNumber>
    </recommendedName>
</protein>
<feature type="compositionally biased region" description="Polar residues" evidence="11">
    <location>
        <begin position="355"/>
        <end position="368"/>
    </location>
</feature>
<dbReference type="InParanoid" id="S8EMC0"/>
<feature type="compositionally biased region" description="Pro residues" evidence="11">
    <location>
        <begin position="244"/>
        <end position="271"/>
    </location>
</feature>
<dbReference type="InterPro" id="IPR011009">
    <property type="entry name" value="Kinase-like_dom_sf"/>
</dbReference>
<dbReference type="InterPro" id="IPR008271">
    <property type="entry name" value="Ser/Thr_kinase_AS"/>
</dbReference>
<evidence type="ECO:0000259" key="12">
    <source>
        <dbReference type="PROSITE" id="PS50011"/>
    </source>
</evidence>
<evidence type="ECO:0000256" key="9">
    <source>
        <dbReference type="ARBA" id="ARBA00048329"/>
    </source>
</evidence>
<keyword evidence="15" id="KW-1185">Reference proteome</keyword>
<evidence type="ECO:0000256" key="4">
    <source>
        <dbReference type="ARBA" id="ARBA00022679"/>
    </source>
</evidence>
<evidence type="ECO:0000256" key="3">
    <source>
        <dbReference type="ARBA" id="ARBA00022527"/>
    </source>
</evidence>